<evidence type="ECO:0000313" key="2">
    <source>
        <dbReference type="Proteomes" id="UP000270673"/>
    </source>
</evidence>
<reference evidence="1 2" key="1">
    <citation type="submission" date="2018-10" db="EMBL/GenBank/DDBJ databases">
        <title>Butyricimonas faecalis sp. nov., isolated from human faeces and emended description of the genus Butyricimonas.</title>
        <authorList>
            <person name="Le Roy T."/>
            <person name="Van der Smissen P."/>
            <person name="Paquot A."/>
            <person name="Delzenne N."/>
            <person name="Muccioli G."/>
            <person name="Collet J.-F."/>
            <person name="Cani P.D."/>
        </authorList>
    </citation>
    <scope>NUCLEOTIDE SEQUENCE [LARGE SCALE GENOMIC DNA]</scope>
    <source>
        <strain evidence="1 2">H184</strain>
    </source>
</reference>
<proteinExistence type="predicted"/>
<protein>
    <recommendedName>
        <fullName evidence="3">Fimbrillin family protein</fullName>
    </recommendedName>
</protein>
<accession>A0A3Q9ISV9</accession>
<keyword evidence="2" id="KW-1185">Reference proteome</keyword>
<evidence type="ECO:0008006" key="3">
    <source>
        <dbReference type="Google" id="ProtNLM"/>
    </source>
</evidence>
<dbReference type="PROSITE" id="PS51257">
    <property type="entry name" value="PROKAR_LIPOPROTEIN"/>
    <property type="match status" value="1"/>
</dbReference>
<dbReference type="OrthoDB" id="1048011at2"/>
<gene>
    <name evidence="1" type="ORF">D8S85_17980</name>
</gene>
<dbReference type="AlphaFoldDB" id="A0A3Q9ISV9"/>
<dbReference type="Proteomes" id="UP000270673">
    <property type="component" value="Chromosome"/>
</dbReference>
<evidence type="ECO:0000313" key="1">
    <source>
        <dbReference type="EMBL" id="AZS31256.1"/>
    </source>
</evidence>
<dbReference type="KEGG" id="buy:D8S85_17980"/>
<dbReference type="EMBL" id="CP032819">
    <property type="protein sequence ID" value="AZS31256.1"/>
    <property type="molecule type" value="Genomic_DNA"/>
</dbReference>
<sequence length="550" mass="60054">MRKINILLLAGVVMSLGSCSKDETITGQPEGKSGAPQLAATVEQLPVTRSGVIENNGNYADGEKFYWSNGDATTVLFRNPSMTNATQYKRAEYVASVAGGVQSNNCTFQATQSESLDNGTYTAYGLYPTSAWEVRADYYSFLETNIPTYQTQTQANSTHLGAYMLMKAQSDVTVDGSTPMKLTYNHLASVVRFVVWNNSGNNNLRLENIIVKLSSGKAVFATKAKLTDVDATSLLLSNYANVPALTLRLTGDARNFSIQDGKNRCEGYMAVLPTATDAFEDSDDLMFELSFSEGSNNYLVTKTYPIGTSLQFLSNGIEQGKSYYFQLKVESGDLNAIIGTSYAVGDYWPDNTSPVGIVFWVKPGSLGTQGKVVGLGETYVAKWGVDNDEQAAGVAGIRSVTDGATATKSMIAKYKSSGTFSADYPAFHYIYNTMNGGNENGVWYLPARDELKMLYAGYSGKVYEEITDWISNKMPDYDSENCKMARAAFNSSLAAKGGMAFGSSGNSADWFYLSSSEVVSTRSYSFNLEDGQYSMDEKNMDGNIRWIRDF</sequence>
<dbReference type="RefSeq" id="WP_127075461.1">
    <property type="nucleotide sequence ID" value="NZ_CP032819.1"/>
</dbReference>
<name>A0A3Q9ISV9_9BACT</name>
<organism evidence="1 2">
    <name type="scientific">Butyricimonas faecalis</name>
    <dbReference type="NCBI Taxonomy" id="2093856"/>
    <lineage>
        <taxon>Bacteria</taxon>
        <taxon>Pseudomonadati</taxon>
        <taxon>Bacteroidota</taxon>
        <taxon>Bacteroidia</taxon>
        <taxon>Bacteroidales</taxon>
        <taxon>Odoribacteraceae</taxon>
        <taxon>Butyricimonas</taxon>
    </lineage>
</organism>